<keyword evidence="3" id="KW-1003">Cell membrane</keyword>
<feature type="transmembrane region" description="Helical" evidence="9">
    <location>
        <begin position="187"/>
        <end position="207"/>
    </location>
</feature>
<dbReference type="InterPro" id="IPR052157">
    <property type="entry name" value="BCAA_transport_permease"/>
</dbReference>
<comment type="similarity">
    <text evidence="8">Belongs to the binding-protein-dependent transport system permease family. LivHM subfamily.</text>
</comment>
<dbReference type="Pfam" id="PF02653">
    <property type="entry name" value="BPD_transp_2"/>
    <property type="match status" value="1"/>
</dbReference>
<dbReference type="GO" id="GO:0005886">
    <property type="term" value="C:plasma membrane"/>
    <property type="evidence" value="ECO:0007669"/>
    <property type="project" value="UniProtKB-SubCell"/>
</dbReference>
<evidence type="ECO:0000313" key="11">
    <source>
        <dbReference type="Proteomes" id="UP000331127"/>
    </source>
</evidence>
<reference evidence="10 11" key="1">
    <citation type="submission" date="2019-10" db="EMBL/GenBank/DDBJ databases">
        <title>Whole genome shotgun sequence of Acrocarpospora macrocephala NBRC 16266.</title>
        <authorList>
            <person name="Ichikawa N."/>
            <person name="Kimura A."/>
            <person name="Kitahashi Y."/>
            <person name="Komaki H."/>
            <person name="Oguchi A."/>
        </authorList>
    </citation>
    <scope>NUCLEOTIDE SEQUENCE [LARGE SCALE GENOMIC DNA]</scope>
    <source>
        <strain evidence="10 11">NBRC 16266</strain>
    </source>
</reference>
<gene>
    <name evidence="10" type="ORF">Amac_093590</name>
</gene>
<keyword evidence="11" id="KW-1185">Reference proteome</keyword>
<dbReference type="AlphaFoldDB" id="A0A5M3X8B8"/>
<comment type="caution">
    <text evidence="10">The sequence shown here is derived from an EMBL/GenBank/DDBJ whole genome shotgun (WGS) entry which is preliminary data.</text>
</comment>
<feature type="transmembrane region" description="Helical" evidence="9">
    <location>
        <begin position="261"/>
        <end position="278"/>
    </location>
</feature>
<dbReference type="InterPro" id="IPR001851">
    <property type="entry name" value="ABC_transp_permease"/>
</dbReference>
<evidence type="ECO:0000256" key="4">
    <source>
        <dbReference type="ARBA" id="ARBA00022692"/>
    </source>
</evidence>
<dbReference type="CDD" id="cd06582">
    <property type="entry name" value="TM_PBP1_LivH_like"/>
    <property type="match status" value="1"/>
</dbReference>
<comment type="subcellular location">
    <subcellularLocation>
        <location evidence="1">Cell membrane</location>
        <topology evidence="1">Multi-pass membrane protein</topology>
    </subcellularLocation>
</comment>
<evidence type="ECO:0000256" key="5">
    <source>
        <dbReference type="ARBA" id="ARBA00022970"/>
    </source>
</evidence>
<evidence type="ECO:0000256" key="3">
    <source>
        <dbReference type="ARBA" id="ARBA00022475"/>
    </source>
</evidence>
<keyword evidence="7 9" id="KW-0472">Membrane</keyword>
<dbReference type="GO" id="GO:0022857">
    <property type="term" value="F:transmembrane transporter activity"/>
    <property type="evidence" value="ECO:0007669"/>
    <property type="project" value="InterPro"/>
</dbReference>
<feature type="transmembrane region" description="Helical" evidence="9">
    <location>
        <begin position="92"/>
        <end position="112"/>
    </location>
</feature>
<feature type="transmembrane region" description="Helical" evidence="9">
    <location>
        <begin position="132"/>
        <end position="156"/>
    </location>
</feature>
<name>A0A5M3X8B8_9ACTN</name>
<dbReference type="EMBL" id="BLAE01000083">
    <property type="protein sequence ID" value="GES15761.1"/>
    <property type="molecule type" value="Genomic_DNA"/>
</dbReference>
<accession>A0A5M3X8B8</accession>
<evidence type="ECO:0008006" key="12">
    <source>
        <dbReference type="Google" id="ProtNLM"/>
    </source>
</evidence>
<dbReference type="PANTHER" id="PTHR11795">
    <property type="entry name" value="BRANCHED-CHAIN AMINO ACID TRANSPORT SYSTEM PERMEASE PROTEIN LIVH"/>
    <property type="match status" value="1"/>
</dbReference>
<proteinExistence type="inferred from homology"/>
<sequence length="293" mass="30450">MTAVLSHGLSSGALAALFTVGIALAWRVVGLIDFHLPAVFVVAGYGSVSFQDLGLPLLPSAVLGVGVAAGYAALLFLLVHRPLLRRGANPDVVLIATLGLLAMAQATLGWVYGPVRRYPFSGVQATVEIVGFRFSAADLAAIGLAILLIPALLTFLRRTSLGLSLEALSENRQLALVTGVNEPAAQVLTYALVAVFAGAAGVVSGVVAGVDPAIGVGPFLVAFGAVLVGGHQSLVRPVVAAVLLQIVVALISWQLPAQWDRTVLFTAIVATFLTRRIVVRQVQRRRVTQLAAS</sequence>
<organism evidence="10 11">
    <name type="scientific">Acrocarpospora macrocephala</name>
    <dbReference type="NCBI Taxonomy" id="150177"/>
    <lineage>
        <taxon>Bacteria</taxon>
        <taxon>Bacillati</taxon>
        <taxon>Actinomycetota</taxon>
        <taxon>Actinomycetes</taxon>
        <taxon>Streptosporangiales</taxon>
        <taxon>Streptosporangiaceae</taxon>
        <taxon>Acrocarpospora</taxon>
    </lineage>
</organism>
<evidence type="ECO:0000313" key="10">
    <source>
        <dbReference type="EMBL" id="GES15761.1"/>
    </source>
</evidence>
<evidence type="ECO:0000256" key="9">
    <source>
        <dbReference type="SAM" id="Phobius"/>
    </source>
</evidence>
<evidence type="ECO:0000256" key="7">
    <source>
        <dbReference type="ARBA" id="ARBA00023136"/>
    </source>
</evidence>
<dbReference type="PANTHER" id="PTHR11795:SF445">
    <property type="entry name" value="AMINO ACID ABC TRANSPORTER PERMEASE PROTEIN"/>
    <property type="match status" value="1"/>
</dbReference>
<dbReference type="Proteomes" id="UP000331127">
    <property type="component" value="Unassembled WGS sequence"/>
</dbReference>
<feature type="transmembrane region" description="Helical" evidence="9">
    <location>
        <begin position="237"/>
        <end position="255"/>
    </location>
</feature>
<dbReference type="RefSeq" id="WP_155360856.1">
    <property type="nucleotide sequence ID" value="NZ_BAAAHL010000078.1"/>
</dbReference>
<dbReference type="GO" id="GO:0006865">
    <property type="term" value="P:amino acid transport"/>
    <property type="evidence" value="ECO:0007669"/>
    <property type="project" value="UniProtKB-KW"/>
</dbReference>
<evidence type="ECO:0000256" key="6">
    <source>
        <dbReference type="ARBA" id="ARBA00022989"/>
    </source>
</evidence>
<evidence type="ECO:0000256" key="8">
    <source>
        <dbReference type="ARBA" id="ARBA00037998"/>
    </source>
</evidence>
<protein>
    <recommendedName>
        <fullName evidence="12">Branched-chain amino acid ABC transporter permease</fullName>
    </recommendedName>
</protein>
<evidence type="ECO:0000256" key="1">
    <source>
        <dbReference type="ARBA" id="ARBA00004651"/>
    </source>
</evidence>
<keyword evidence="4 9" id="KW-0812">Transmembrane</keyword>
<keyword evidence="2" id="KW-0813">Transport</keyword>
<keyword evidence="5" id="KW-0029">Amino-acid transport</keyword>
<feature type="transmembrane region" description="Helical" evidence="9">
    <location>
        <begin position="57"/>
        <end position="80"/>
    </location>
</feature>
<keyword evidence="6 9" id="KW-1133">Transmembrane helix</keyword>
<evidence type="ECO:0000256" key="2">
    <source>
        <dbReference type="ARBA" id="ARBA00022448"/>
    </source>
</evidence>
<feature type="transmembrane region" description="Helical" evidence="9">
    <location>
        <begin position="213"/>
        <end position="230"/>
    </location>
</feature>